<feature type="region of interest" description="Disordered" evidence="8">
    <location>
        <begin position="336"/>
        <end position="374"/>
    </location>
</feature>
<dbReference type="GO" id="GO:0010976">
    <property type="term" value="P:positive regulation of neuron projection development"/>
    <property type="evidence" value="ECO:0007669"/>
    <property type="project" value="TreeGrafter"/>
</dbReference>
<dbReference type="eggNOG" id="KOG1747">
    <property type="taxonomic scope" value="Eukaryota"/>
</dbReference>
<feature type="compositionally biased region" description="Pro residues" evidence="8">
    <location>
        <begin position="209"/>
        <end position="225"/>
    </location>
</feature>
<dbReference type="GO" id="GO:0048471">
    <property type="term" value="C:perinuclear region of cytoplasm"/>
    <property type="evidence" value="ECO:0007669"/>
    <property type="project" value="UniProtKB-SubCell"/>
</dbReference>
<keyword evidence="6" id="KW-0009">Actin-binding</keyword>
<organism evidence="10 11">
    <name type="scientific">Myotis davidii</name>
    <name type="common">David's myotis</name>
    <dbReference type="NCBI Taxonomy" id="225400"/>
    <lineage>
        <taxon>Eukaryota</taxon>
        <taxon>Metazoa</taxon>
        <taxon>Chordata</taxon>
        <taxon>Craniata</taxon>
        <taxon>Vertebrata</taxon>
        <taxon>Euteleostomi</taxon>
        <taxon>Mammalia</taxon>
        <taxon>Eutheria</taxon>
        <taxon>Laurasiatheria</taxon>
        <taxon>Chiroptera</taxon>
        <taxon>Yangochiroptera</taxon>
        <taxon>Vespertilionidae</taxon>
        <taxon>Myotis</taxon>
    </lineage>
</organism>
<dbReference type="PANTHER" id="PTHR13759">
    <property type="entry name" value="TWINFILIN"/>
    <property type="match status" value="1"/>
</dbReference>
<evidence type="ECO:0000313" key="11">
    <source>
        <dbReference type="Proteomes" id="UP000010556"/>
    </source>
</evidence>
<dbReference type="EMBL" id="KB112367">
    <property type="protein sequence ID" value="ELK25081.1"/>
    <property type="molecule type" value="Genomic_DNA"/>
</dbReference>
<dbReference type="PANTHER" id="PTHR13759:SF9">
    <property type="entry name" value="TWINFILIN-2"/>
    <property type="match status" value="1"/>
</dbReference>
<keyword evidence="11" id="KW-1185">Reference proteome</keyword>
<sequence>MLYAATRATVKKEFGGGHVKDELFGTAKDDLSLAGYQKHLSSCAAPAPLTSAERELQQIRINEVKTEVSVESKPQTRQGLAFPLQPEAQRALQQLRQKTINYIQLGGALPARTRGAQPPPRPCPRLPPHMCKRAHPGPQPVHAAPPCAGGNTCPPHPRPYLFPFGCSRRVSWMLCSLPVPAPGQGAWDSPSLSPPAHGTHRAPLTPGSQPLPVPDSPSPPSPRQPVGPCGPGRPLWSQMAPPFQDTAPQRLASEGGLVLSMALGGTSSRRAFPGELGPGPAGWGPRGGTSRQRELLPATLPPRSSPGGWARALPHPVPWHPPALGRSWTWRGRRSSWCSRSPRTWPSCPRGCPERPPATTSSSTGTPMRATPSSLWCSSTRCRATSAASGSACSTPAARAASWTLQSRT</sequence>
<comment type="subcellular location">
    <subcellularLocation>
        <location evidence="1">Cytoplasm</location>
        <location evidence="1">Cytoskeleton</location>
    </subcellularLocation>
    <subcellularLocation>
        <location evidence="2">Cytoplasm</location>
        <location evidence="2">Perinuclear region</location>
    </subcellularLocation>
</comment>
<dbReference type="InterPro" id="IPR029006">
    <property type="entry name" value="ADF-H/Gelsolin-like_dom_sf"/>
</dbReference>
<dbReference type="InterPro" id="IPR028458">
    <property type="entry name" value="Twinfilin"/>
</dbReference>
<dbReference type="PROSITE" id="PS51263">
    <property type="entry name" value="ADF_H"/>
    <property type="match status" value="1"/>
</dbReference>
<evidence type="ECO:0000256" key="7">
    <source>
        <dbReference type="ARBA" id="ARBA00023212"/>
    </source>
</evidence>
<keyword evidence="7" id="KW-0206">Cytoskeleton</keyword>
<accession>L5LGR7</accession>
<dbReference type="Proteomes" id="UP000010556">
    <property type="component" value="Unassembled WGS sequence"/>
</dbReference>
<dbReference type="GO" id="GO:0005884">
    <property type="term" value="C:actin filament"/>
    <property type="evidence" value="ECO:0007669"/>
    <property type="project" value="TreeGrafter"/>
</dbReference>
<feature type="region of interest" description="Disordered" evidence="8">
    <location>
        <begin position="387"/>
        <end position="409"/>
    </location>
</feature>
<dbReference type="GO" id="GO:0051015">
    <property type="term" value="F:actin filament binding"/>
    <property type="evidence" value="ECO:0007669"/>
    <property type="project" value="TreeGrafter"/>
</dbReference>
<evidence type="ECO:0000256" key="1">
    <source>
        <dbReference type="ARBA" id="ARBA00004245"/>
    </source>
</evidence>
<evidence type="ECO:0000256" key="6">
    <source>
        <dbReference type="ARBA" id="ARBA00023203"/>
    </source>
</evidence>
<feature type="region of interest" description="Disordered" evidence="8">
    <location>
        <begin position="183"/>
        <end position="237"/>
    </location>
</feature>
<feature type="compositionally biased region" description="Low complexity" evidence="8">
    <location>
        <begin position="336"/>
        <end position="347"/>
    </location>
</feature>
<dbReference type="GO" id="GO:0051016">
    <property type="term" value="P:barbed-end actin filament capping"/>
    <property type="evidence" value="ECO:0007669"/>
    <property type="project" value="TreeGrafter"/>
</dbReference>
<keyword evidence="5" id="KW-0677">Repeat</keyword>
<dbReference type="GO" id="GO:0010591">
    <property type="term" value="P:regulation of lamellipodium assembly"/>
    <property type="evidence" value="ECO:0007669"/>
    <property type="project" value="TreeGrafter"/>
</dbReference>
<dbReference type="InterPro" id="IPR002108">
    <property type="entry name" value="ADF-H"/>
</dbReference>
<evidence type="ECO:0000256" key="5">
    <source>
        <dbReference type="ARBA" id="ARBA00022737"/>
    </source>
</evidence>
<evidence type="ECO:0000259" key="9">
    <source>
        <dbReference type="PROSITE" id="PS51263"/>
    </source>
</evidence>
<dbReference type="AlphaFoldDB" id="L5LGR7"/>
<dbReference type="GO" id="GO:0030042">
    <property type="term" value="P:actin filament depolymerization"/>
    <property type="evidence" value="ECO:0007669"/>
    <property type="project" value="TreeGrafter"/>
</dbReference>
<comment type="similarity">
    <text evidence="3">Belongs to the actin-binding proteins ADF family. Twinfilin subfamily.</text>
</comment>
<feature type="domain" description="ADF-H" evidence="9">
    <location>
        <begin position="1"/>
        <end position="41"/>
    </location>
</feature>
<feature type="compositionally biased region" description="Low complexity" evidence="8">
    <location>
        <begin position="387"/>
        <end position="398"/>
    </location>
</feature>
<evidence type="ECO:0000256" key="3">
    <source>
        <dbReference type="ARBA" id="ARBA00009557"/>
    </source>
</evidence>
<name>L5LGR7_MYODS</name>
<gene>
    <name evidence="10" type="ORF">MDA_GLEAN10023243</name>
</gene>
<dbReference type="Gene3D" id="3.40.20.10">
    <property type="entry name" value="Severin"/>
    <property type="match status" value="1"/>
</dbReference>
<reference evidence="11" key="1">
    <citation type="journal article" date="2013" name="Science">
        <title>Comparative analysis of bat genomes provides insight into the evolution of flight and immunity.</title>
        <authorList>
            <person name="Zhang G."/>
            <person name="Cowled C."/>
            <person name="Shi Z."/>
            <person name="Huang Z."/>
            <person name="Bishop-Lilly K.A."/>
            <person name="Fang X."/>
            <person name="Wynne J.W."/>
            <person name="Xiong Z."/>
            <person name="Baker M.L."/>
            <person name="Zhao W."/>
            <person name="Tachedjian M."/>
            <person name="Zhu Y."/>
            <person name="Zhou P."/>
            <person name="Jiang X."/>
            <person name="Ng J."/>
            <person name="Yang L."/>
            <person name="Wu L."/>
            <person name="Xiao J."/>
            <person name="Feng Y."/>
            <person name="Chen Y."/>
            <person name="Sun X."/>
            <person name="Zhang Y."/>
            <person name="Marsh G.A."/>
            <person name="Crameri G."/>
            <person name="Broder C.C."/>
            <person name="Frey K.G."/>
            <person name="Wang L.F."/>
            <person name="Wang J."/>
        </authorList>
    </citation>
    <scope>NUCLEOTIDE SEQUENCE [LARGE SCALE GENOMIC DNA]</scope>
</reference>
<evidence type="ECO:0000256" key="2">
    <source>
        <dbReference type="ARBA" id="ARBA00004556"/>
    </source>
</evidence>
<protein>
    <submittedName>
        <fullName evidence="10">Twinfilin-2</fullName>
    </submittedName>
</protein>
<dbReference type="SUPFAM" id="SSF55753">
    <property type="entry name" value="Actin depolymerizing proteins"/>
    <property type="match status" value="1"/>
</dbReference>
<evidence type="ECO:0000256" key="4">
    <source>
        <dbReference type="ARBA" id="ARBA00022490"/>
    </source>
</evidence>
<keyword evidence="4" id="KW-0963">Cytoplasm</keyword>
<evidence type="ECO:0000256" key="8">
    <source>
        <dbReference type="SAM" id="MobiDB-lite"/>
    </source>
</evidence>
<dbReference type="GO" id="GO:0030016">
    <property type="term" value="C:myofibril"/>
    <property type="evidence" value="ECO:0007669"/>
    <property type="project" value="TreeGrafter"/>
</dbReference>
<dbReference type="GO" id="GO:0003785">
    <property type="term" value="F:actin monomer binding"/>
    <property type="evidence" value="ECO:0007669"/>
    <property type="project" value="TreeGrafter"/>
</dbReference>
<evidence type="ECO:0000313" key="10">
    <source>
        <dbReference type="EMBL" id="ELK25081.1"/>
    </source>
</evidence>
<proteinExistence type="inferred from homology"/>